<dbReference type="AlphaFoldDB" id="A0A9D1PB93"/>
<proteinExistence type="predicted"/>
<keyword evidence="2 3" id="KW-0802">TPR repeat</keyword>
<dbReference type="PANTHER" id="PTHR44858">
    <property type="entry name" value="TETRATRICOPEPTIDE REPEAT PROTEIN 6"/>
    <property type="match status" value="1"/>
</dbReference>
<dbReference type="EMBL" id="DXIQ01000017">
    <property type="protein sequence ID" value="HIV37968.1"/>
    <property type="molecule type" value="Genomic_DNA"/>
</dbReference>
<accession>A0A9D1PB93</accession>
<protein>
    <submittedName>
        <fullName evidence="5">Tetratricopeptide repeat protein</fullName>
    </submittedName>
</protein>
<feature type="signal peptide" evidence="4">
    <location>
        <begin position="1"/>
        <end position="25"/>
    </location>
</feature>
<dbReference type="PROSITE" id="PS51257">
    <property type="entry name" value="PROKAR_LIPOPROTEIN"/>
    <property type="match status" value="1"/>
</dbReference>
<keyword evidence="4" id="KW-0732">Signal</keyword>
<reference evidence="5" key="1">
    <citation type="journal article" date="2021" name="PeerJ">
        <title>Extensive microbial diversity within the chicken gut microbiome revealed by metagenomics and culture.</title>
        <authorList>
            <person name="Gilroy R."/>
            <person name="Ravi A."/>
            <person name="Getino M."/>
            <person name="Pursley I."/>
            <person name="Horton D.L."/>
            <person name="Alikhan N.F."/>
            <person name="Baker D."/>
            <person name="Gharbi K."/>
            <person name="Hall N."/>
            <person name="Watson M."/>
            <person name="Adriaenssens E.M."/>
            <person name="Foster-Nyarko E."/>
            <person name="Jarju S."/>
            <person name="Secka A."/>
            <person name="Antonio M."/>
            <person name="Oren A."/>
            <person name="Chaudhuri R.R."/>
            <person name="La Ragione R."/>
            <person name="Hildebrand F."/>
            <person name="Pallen M.J."/>
        </authorList>
    </citation>
    <scope>NUCLEOTIDE SEQUENCE</scope>
    <source>
        <strain evidence="5">CHK195-9823</strain>
    </source>
</reference>
<organism evidence="5 6">
    <name type="scientific">Candidatus Blautia stercorigallinarum</name>
    <dbReference type="NCBI Taxonomy" id="2838501"/>
    <lineage>
        <taxon>Bacteria</taxon>
        <taxon>Bacillati</taxon>
        <taxon>Bacillota</taxon>
        <taxon>Clostridia</taxon>
        <taxon>Lachnospirales</taxon>
        <taxon>Lachnospiraceae</taxon>
        <taxon>Blautia</taxon>
    </lineage>
</organism>
<feature type="repeat" description="TPR" evidence="3">
    <location>
        <begin position="22"/>
        <end position="55"/>
    </location>
</feature>
<evidence type="ECO:0000313" key="6">
    <source>
        <dbReference type="Proteomes" id="UP000886814"/>
    </source>
</evidence>
<sequence>MKKKILGITGILLCLLGGCSSSPTSYETGKENLEQQNYTQAIESFQNAVEEDDHTAESWRGIGVAWTEQGVYDKAQEAFETALGLAGESGRALRKDLYLYLADAQYHQGDYQSCVDTCDSLLKIGKENDGYFLRGSAYLHLKEYNRADSDFAKVISGSKNYEDYLDVYMVYRNCGLNADGSAYLEEGLKIEADNGEDYYNKGRIYYYLEDYENARKALETSADKGYAMARIYLGKVYLAMGENEKARETYDQCLKEKDLTAEAYNGLAYCSASEEDYETALSYIQEGLDQAAQEEQQSLLFNQIIIYEKMTDYDSAREKLSEYLELYPADENAIRENYFLETR</sequence>
<dbReference type="SMART" id="SM00028">
    <property type="entry name" value="TPR"/>
    <property type="match status" value="8"/>
</dbReference>
<feature type="repeat" description="TPR" evidence="3">
    <location>
        <begin position="227"/>
        <end position="260"/>
    </location>
</feature>
<evidence type="ECO:0000313" key="5">
    <source>
        <dbReference type="EMBL" id="HIV37968.1"/>
    </source>
</evidence>
<dbReference type="PANTHER" id="PTHR44858:SF1">
    <property type="entry name" value="UDP-N-ACETYLGLUCOSAMINE--PEPTIDE N-ACETYLGLUCOSAMINYLTRANSFERASE SPINDLY-RELATED"/>
    <property type="match status" value="1"/>
</dbReference>
<reference evidence="5" key="2">
    <citation type="submission" date="2021-04" db="EMBL/GenBank/DDBJ databases">
        <authorList>
            <person name="Gilroy R."/>
        </authorList>
    </citation>
    <scope>NUCLEOTIDE SEQUENCE</scope>
    <source>
        <strain evidence="5">CHK195-9823</strain>
    </source>
</reference>
<dbReference type="SUPFAM" id="SSF48452">
    <property type="entry name" value="TPR-like"/>
    <property type="match status" value="2"/>
</dbReference>
<dbReference type="Pfam" id="PF13181">
    <property type="entry name" value="TPR_8"/>
    <property type="match status" value="2"/>
</dbReference>
<dbReference type="Proteomes" id="UP000886814">
    <property type="component" value="Unassembled WGS sequence"/>
</dbReference>
<keyword evidence="1" id="KW-0677">Repeat</keyword>
<dbReference type="Pfam" id="PF13432">
    <property type="entry name" value="TPR_16"/>
    <property type="match status" value="2"/>
</dbReference>
<evidence type="ECO:0000256" key="4">
    <source>
        <dbReference type="SAM" id="SignalP"/>
    </source>
</evidence>
<name>A0A9D1PB93_9FIRM</name>
<dbReference type="InterPro" id="IPR019734">
    <property type="entry name" value="TPR_rpt"/>
</dbReference>
<comment type="caution">
    <text evidence="5">The sequence shown here is derived from an EMBL/GenBank/DDBJ whole genome shotgun (WGS) entry which is preliminary data.</text>
</comment>
<gene>
    <name evidence="5" type="ORF">H9747_03055</name>
</gene>
<dbReference type="InterPro" id="IPR011990">
    <property type="entry name" value="TPR-like_helical_dom_sf"/>
</dbReference>
<evidence type="ECO:0000256" key="3">
    <source>
        <dbReference type="PROSITE-ProRule" id="PRU00339"/>
    </source>
</evidence>
<dbReference type="PROSITE" id="PS50005">
    <property type="entry name" value="TPR"/>
    <property type="match status" value="3"/>
</dbReference>
<evidence type="ECO:0000256" key="2">
    <source>
        <dbReference type="ARBA" id="ARBA00022803"/>
    </source>
</evidence>
<dbReference type="InterPro" id="IPR050498">
    <property type="entry name" value="Ycf3"/>
</dbReference>
<feature type="chain" id="PRO_5039411387" evidence="4">
    <location>
        <begin position="26"/>
        <end position="343"/>
    </location>
</feature>
<dbReference type="Gene3D" id="1.25.40.10">
    <property type="entry name" value="Tetratricopeptide repeat domain"/>
    <property type="match status" value="4"/>
</dbReference>
<evidence type="ECO:0000256" key="1">
    <source>
        <dbReference type="ARBA" id="ARBA00022737"/>
    </source>
</evidence>
<feature type="repeat" description="TPR" evidence="3">
    <location>
        <begin position="56"/>
        <end position="89"/>
    </location>
</feature>
<dbReference type="Pfam" id="PF13174">
    <property type="entry name" value="TPR_6"/>
    <property type="match status" value="2"/>
</dbReference>